<dbReference type="GeneTree" id="ENSGT01150000289809"/>
<dbReference type="Gene3D" id="3.10.130.10">
    <property type="entry name" value="Ribonuclease A-like domain"/>
    <property type="match status" value="1"/>
</dbReference>
<dbReference type="Proteomes" id="UP000694383">
    <property type="component" value="Unplaced"/>
</dbReference>
<dbReference type="Ensembl" id="ENSOSIT00000016421.1">
    <property type="protein sequence ID" value="ENSOSIP00000015529.1"/>
    <property type="gene ID" value="ENSOSIG00000008667.1"/>
</dbReference>
<organism evidence="2 3">
    <name type="scientific">Oryzias sinensis</name>
    <name type="common">Chinese medaka</name>
    <dbReference type="NCBI Taxonomy" id="183150"/>
    <lineage>
        <taxon>Eukaryota</taxon>
        <taxon>Metazoa</taxon>
        <taxon>Chordata</taxon>
        <taxon>Craniata</taxon>
        <taxon>Vertebrata</taxon>
        <taxon>Euteleostomi</taxon>
        <taxon>Actinopterygii</taxon>
        <taxon>Neopterygii</taxon>
        <taxon>Teleostei</taxon>
        <taxon>Neoteleostei</taxon>
        <taxon>Acanthomorphata</taxon>
        <taxon>Ovalentaria</taxon>
        <taxon>Atherinomorphae</taxon>
        <taxon>Beloniformes</taxon>
        <taxon>Adrianichthyidae</taxon>
        <taxon>Oryziinae</taxon>
        <taxon>Oryzias</taxon>
    </lineage>
</organism>
<protein>
    <recommendedName>
        <fullName evidence="1">Ribonuclease A-domain domain-containing protein</fullName>
    </recommendedName>
</protein>
<keyword evidence="3" id="KW-1185">Reference proteome</keyword>
<dbReference type="AlphaFoldDB" id="A0A8C7XPF5"/>
<feature type="domain" description="Ribonuclease A-domain" evidence="1">
    <location>
        <begin position="47"/>
        <end position="126"/>
    </location>
</feature>
<reference evidence="2" key="2">
    <citation type="submission" date="2025-09" db="UniProtKB">
        <authorList>
            <consortium name="Ensembl"/>
        </authorList>
    </citation>
    <scope>IDENTIFICATION</scope>
</reference>
<dbReference type="InterPro" id="IPR023412">
    <property type="entry name" value="RNaseA_domain"/>
</dbReference>
<proteinExistence type="predicted"/>
<dbReference type="SUPFAM" id="SSF54076">
    <property type="entry name" value="RNase A-like"/>
    <property type="match status" value="1"/>
</dbReference>
<dbReference type="InterPro" id="IPR036816">
    <property type="entry name" value="RNaseA-like_dom_sf"/>
</dbReference>
<reference evidence="2" key="1">
    <citation type="submission" date="2025-08" db="UniProtKB">
        <authorList>
            <consortium name="Ensembl"/>
        </authorList>
    </citation>
    <scope>IDENTIFICATION</scope>
</reference>
<name>A0A8C7XPF5_9TELE</name>
<dbReference type="Pfam" id="PF00074">
    <property type="entry name" value="RnaseA"/>
    <property type="match status" value="1"/>
</dbReference>
<evidence type="ECO:0000313" key="2">
    <source>
        <dbReference type="Ensembl" id="ENSOSIP00000015529.1"/>
    </source>
</evidence>
<sequence>MVLLWSNVDFSIISDLTSDNFKGNLKEKVNFEVRLSSVILPGRRSDCKCKYKNTFIVDPTKSLHKILRKICKDKENQVSVTLKGEFDTGDCELENLNAKYRPCTYRETRRILSKIEFVCDNKVPVHYGMSDGRNINGKKKK</sequence>
<evidence type="ECO:0000259" key="1">
    <source>
        <dbReference type="Pfam" id="PF00074"/>
    </source>
</evidence>
<accession>A0A8C7XPF5</accession>
<evidence type="ECO:0000313" key="3">
    <source>
        <dbReference type="Proteomes" id="UP000694383"/>
    </source>
</evidence>